<reference evidence="11" key="1">
    <citation type="submission" date="2016-11" db="EMBL/GenBank/DDBJ databases">
        <authorList>
            <person name="Varghese N."/>
            <person name="Submissions S."/>
        </authorList>
    </citation>
    <scope>NUCLEOTIDE SEQUENCE [LARGE SCALE GENOMIC DNA]</scope>
    <source>
        <strain evidence="11">DSM 21264</strain>
    </source>
</reference>
<keyword evidence="4 8" id="KW-0812">Transmembrane</keyword>
<dbReference type="AlphaFoldDB" id="A0A1M5G1E6"/>
<proteinExistence type="inferred from homology"/>
<comment type="subcellular location">
    <subcellularLocation>
        <location evidence="1 8">Cell membrane</location>
        <topology evidence="1 8">Multi-pass membrane protein</topology>
    </subcellularLocation>
</comment>
<evidence type="ECO:0000256" key="6">
    <source>
        <dbReference type="ARBA" id="ARBA00023136"/>
    </source>
</evidence>
<comment type="similarity">
    <text evidence="7 8">Belongs to the drug/metabolite transporter (DMT) superfamily. Small multidrug resistance (SMR) (TC 2.A.7.1) family.</text>
</comment>
<dbReference type="EMBL" id="FQUH01000022">
    <property type="protein sequence ID" value="SHF97647.1"/>
    <property type="molecule type" value="Genomic_DNA"/>
</dbReference>
<feature type="transmembrane region" description="Helical" evidence="9">
    <location>
        <begin position="86"/>
        <end position="105"/>
    </location>
</feature>
<accession>A0A1M5G1E6</accession>
<feature type="transmembrane region" description="Helical" evidence="9">
    <location>
        <begin position="28"/>
        <end position="48"/>
    </location>
</feature>
<dbReference type="GO" id="GO:0015199">
    <property type="term" value="F:amino-acid betaine transmembrane transporter activity"/>
    <property type="evidence" value="ECO:0007669"/>
    <property type="project" value="TreeGrafter"/>
</dbReference>
<gene>
    <name evidence="10" type="ORF">SAMN02745781_03667</name>
</gene>
<evidence type="ECO:0000256" key="8">
    <source>
        <dbReference type="RuleBase" id="RU003942"/>
    </source>
</evidence>
<dbReference type="SUPFAM" id="SSF103481">
    <property type="entry name" value="Multidrug resistance efflux transporter EmrE"/>
    <property type="match status" value="1"/>
</dbReference>
<dbReference type="GO" id="GO:0015297">
    <property type="term" value="F:antiporter activity"/>
    <property type="evidence" value="ECO:0007669"/>
    <property type="project" value="TreeGrafter"/>
</dbReference>
<evidence type="ECO:0000256" key="7">
    <source>
        <dbReference type="ARBA" id="ARBA00038032"/>
    </source>
</evidence>
<keyword evidence="2" id="KW-0813">Transport</keyword>
<evidence type="ECO:0000256" key="1">
    <source>
        <dbReference type="ARBA" id="ARBA00004651"/>
    </source>
</evidence>
<dbReference type="FunFam" id="1.10.3730.20:FF:000001">
    <property type="entry name" value="Quaternary ammonium compound resistance transporter SugE"/>
    <property type="match status" value="1"/>
</dbReference>
<evidence type="ECO:0000313" key="10">
    <source>
        <dbReference type="EMBL" id="SHF97647.1"/>
    </source>
</evidence>
<organism evidence="10 11">
    <name type="scientific">Vibrio gazogenes DSM 21264 = NBRC 103151</name>
    <dbReference type="NCBI Taxonomy" id="1123492"/>
    <lineage>
        <taxon>Bacteria</taxon>
        <taxon>Pseudomonadati</taxon>
        <taxon>Pseudomonadota</taxon>
        <taxon>Gammaproteobacteria</taxon>
        <taxon>Vibrionales</taxon>
        <taxon>Vibrionaceae</taxon>
        <taxon>Vibrio</taxon>
    </lineage>
</organism>
<dbReference type="GO" id="GO:0015220">
    <property type="term" value="F:choline transmembrane transporter activity"/>
    <property type="evidence" value="ECO:0007669"/>
    <property type="project" value="TreeGrafter"/>
</dbReference>
<dbReference type="InterPro" id="IPR037185">
    <property type="entry name" value="EmrE-like"/>
</dbReference>
<dbReference type="Gene3D" id="1.10.3730.20">
    <property type="match status" value="1"/>
</dbReference>
<evidence type="ECO:0000313" key="11">
    <source>
        <dbReference type="Proteomes" id="UP000184159"/>
    </source>
</evidence>
<evidence type="ECO:0000256" key="9">
    <source>
        <dbReference type="SAM" id="Phobius"/>
    </source>
</evidence>
<dbReference type="GO" id="GO:0031460">
    <property type="term" value="P:glycine betaine transport"/>
    <property type="evidence" value="ECO:0007669"/>
    <property type="project" value="TreeGrafter"/>
</dbReference>
<dbReference type="PANTHER" id="PTHR30561">
    <property type="entry name" value="SMR FAMILY PROTON-DEPENDENT DRUG EFFLUX TRANSPORTER SUGE"/>
    <property type="match status" value="1"/>
</dbReference>
<feature type="transmembrane region" description="Helical" evidence="9">
    <location>
        <begin position="60"/>
        <end position="80"/>
    </location>
</feature>
<evidence type="ECO:0000256" key="4">
    <source>
        <dbReference type="ARBA" id="ARBA00022692"/>
    </source>
</evidence>
<dbReference type="InterPro" id="IPR045324">
    <property type="entry name" value="Small_multidrug_res"/>
</dbReference>
<dbReference type="RefSeq" id="WP_072962582.1">
    <property type="nucleotide sequence ID" value="NZ_FQUH01000022.1"/>
</dbReference>
<keyword evidence="11" id="KW-1185">Reference proteome</keyword>
<evidence type="ECO:0000256" key="2">
    <source>
        <dbReference type="ARBA" id="ARBA00022448"/>
    </source>
</evidence>
<evidence type="ECO:0000256" key="3">
    <source>
        <dbReference type="ARBA" id="ARBA00022475"/>
    </source>
</evidence>
<dbReference type="GO" id="GO:0005886">
    <property type="term" value="C:plasma membrane"/>
    <property type="evidence" value="ECO:0007669"/>
    <property type="project" value="UniProtKB-SubCell"/>
</dbReference>
<dbReference type="Proteomes" id="UP000184159">
    <property type="component" value="Unassembled WGS sequence"/>
</dbReference>
<dbReference type="Pfam" id="PF00893">
    <property type="entry name" value="Multi_Drug_Res"/>
    <property type="match status" value="1"/>
</dbReference>
<protein>
    <submittedName>
        <fullName evidence="10">Small multidrug resistance pump</fullName>
    </submittedName>
</protein>
<keyword evidence="3" id="KW-1003">Cell membrane</keyword>
<name>A0A1M5G1E6_VIBGA</name>
<dbReference type="InterPro" id="IPR000390">
    <property type="entry name" value="Small_drug/metabolite_transptr"/>
</dbReference>
<dbReference type="GO" id="GO:1990961">
    <property type="term" value="P:xenobiotic detoxification by transmembrane export across the plasma membrane"/>
    <property type="evidence" value="ECO:0007669"/>
    <property type="project" value="UniProtKB-ARBA"/>
</dbReference>
<dbReference type="PANTHER" id="PTHR30561:SF1">
    <property type="entry name" value="MULTIDRUG TRANSPORTER EMRE"/>
    <property type="match status" value="1"/>
</dbReference>
<evidence type="ECO:0000256" key="5">
    <source>
        <dbReference type="ARBA" id="ARBA00022989"/>
    </source>
</evidence>
<sequence>MLSPFITLSLAIVFEVFATSYLPKTNQFTAPIPTLIILVGYGLAFYLLSIAVQSMSLGVAYAIWCGVGVVLVASISWLVYGQKLDIYAIAGISLILIGTVIINLFSSSVNH</sequence>
<keyword evidence="6 9" id="KW-0472">Membrane</keyword>
<keyword evidence="5 9" id="KW-1133">Transmembrane helix</keyword>